<evidence type="ECO:0000313" key="4">
    <source>
        <dbReference type="EMBL" id="CAI5788943.1"/>
    </source>
</evidence>
<dbReference type="GO" id="GO:0046872">
    <property type="term" value="F:metal ion binding"/>
    <property type="evidence" value="ECO:0007669"/>
    <property type="project" value="UniProtKB-KW"/>
</dbReference>
<dbReference type="Pfam" id="PF17797">
    <property type="entry name" value="RL"/>
    <property type="match status" value="1"/>
</dbReference>
<name>A0AA35L4A8_9SAUR</name>
<accession>A0AA35L4A8</accession>
<dbReference type="PANTHER" id="PTHR12271:SF133">
    <property type="entry name" value="POLY(A) RNA POLYMERASE, MITOCHONDRIAL"/>
    <property type="match status" value="1"/>
</dbReference>
<evidence type="ECO:0000259" key="3">
    <source>
        <dbReference type="Pfam" id="PF22600"/>
    </source>
</evidence>
<dbReference type="Gene3D" id="3.30.460.10">
    <property type="entry name" value="Beta Polymerase, domain 2"/>
    <property type="match status" value="1"/>
</dbReference>
<dbReference type="GO" id="GO:0031123">
    <property type="term" value="P:RNA 3'-end processing"/>
    <property type="evidence" value="ECO:0007669"/>
    <property type="project" value="TreeGrafter"/>
</dbReference>
<organism evidence="4 5">
    <name type="scientific">Podarcis lilfordi</name>
    <name type="common">Lilford's wall lizard</name>
    <dbReference type="NCBI Taxonomy" id="74358"/>
    <lineage>
        <taxon>Eukaryota</taxon>
        <taxon>Metazoa</taxon>
        <taxon>Chordata</taxon>
        <taxon>Craniata</taxon>
        <taxon>Vertebrata</taxon>
        <taxon>Euteleostomi</taxon>
        <taxon>Lepidosauria</taxon>
        <taxon>Squamata</taxon>
        <taxon>Bifurcata</taxon>
        <taxon>Unidentata</taxon>
        <taxon>Episquamata</taxon>
        <taxon>Laterata</taxon>
        <taxon>Lacertibaenia</taxon>
        <taxon>Lacertidae</taxon>
        <taxon>Podarcis</taxon>
    </lineage>
</organism>
<sequence>MAAPMGRVHLWLQCRGLCFLRRAEARLRVAGNRFSSTEAAAATRSEPQGPGSEEAAAGTEISTRKKTFSKILAERREQAQRTVLINCPSKINEKKLLKYLSSHGNIKNHFFYESYGMYAVVEFSETDSIASLQDATGSVQLVDECPVPFKSRIFTITLKNPPSQASNQTPVYRHKQATIQVGELLTNLCNADSVSDQLYMLVEKYQLTEENTKLRFFTCSLIQDIASAYFPDCIVKPFGSSVNSFGKLGCDLDMFLDLDAIRKNATQRKTGPFNIDYLMKRVPSERIATQRTLYVIGEFIDNFGPGCVGVQKILNARCPLVRFSHQPSGFQCDLTANNRIALKSSELLYIYGSLDPRVRALVFSVRCWARVQAITSSIPGPWITNFSLTMMVLFFLQRRKPPIIPTLDQLKELADAEDKHVIEGHDCTFVSDLNKIKPTENTETLDVLLSDFFEYFGNFHFNKYSLNIRKGKEQNKPEASALHIQNPFEQNLNISKNVNATQLERFVSLARESAWLLQQTGKSPSSSNQRWGLAALLLTSAGNNASKGTRRKRGPASERIKGLLESLKLSAENGKRPFGTRA</sequence>
<keyword evidence="5" id="KW-1185">Reference proteome</keyword>
<gene>
    <name evidence="4" type="ORF">PODLI_1B002038</name>
</gene>
<dbReference type="GO" id="GO:1990817">
    <property type="term" value="F:poly(A) RNA polymerase activity"/>
    <property type="evidence" value="ECO:0007669"/>
    <property type="project" value="TreeGrafter"/>
</dbReference>
<feature type="domain" description="RL" evidence="2">
    <location>
        <begin position="67"/>
        <end position="136"/>
    </location>
</feature>
<dbReference type="CDD" id="cd05402">
    <property type="entry name" value="NT_PAP_TUTase"/>
    <property type="match status" value="1"/>
</dbReference>
<proteinExistence type="predicted"/>
<feature type="domain" description="Poly(A) RNA polymerase mitochondrial-like central palm" evidence="3">
    <location>
        <begin position="195"/>
        <end position="352"/>
    </location>
</feature>
<dbReference type="Gene3D" id="3.30.70.330">
    <property type="match status" value="1"/>
</dbReference>
<dbReference type="PANTHER" id="PTHR12271">
    <property type="entry name" value="POLY A POLYMERASE CID PAP -RELATED"/>
    <property type="match status" value="1"/>
</dbReference>
<reference evidence="4" key="1">
    <citation type="submission" date="2022-12" db="EMBL/GenBank/DDBJ databases">
        <authorList>
            <person name="Alioto T."/>
            <person name="Alioto T."/>
            <person name="Gomez Garrido J."/>
        </authorList>
    </citation>
    <scope>NUCLEOTIDE SEQUENCE</scope>
</reference>
<evidence type="ECO:0000313" key="5">
    <source>
        <dbReference type="Proteomes" id="UP001178461"/>
    </source>
</evidence>
<dbReference type="Pfam" id="PF22600">
    <property type="entry name" value="MTPAP-like_central"/>
    <property type="match status" value="1"/>
</dbReference>
<evidence type="ECO:0008006" key="6">
    <source>
        <dbReference type="Google" id="ProtNLM"/>
    </source>
</evidence>
<dbReference type="Proteomes" id="UP001178461">
    <property type="component" value="Chromosome 12"/>
</dbReference>
<dbReference type="SUPFAM" id="SSF81301">
    <property type="entry name" value="Nucleotidyltransferase"/>
    <property type="match status" value="1"/>
</dbReference>
<dbReference type="Gene3D" id="1.10.1410.10">
    <property type="match status" value="1"/>
</dbReference>
<dbReference type="InterPro" id="IPR041252">
    <property type="entry name" value="RL"/>
</dbReference>
<protein>
    <recommendedName>
        <fullName evidence="6">Mitochondrial poly(A) polymerase</fullName>
    </recommendedName>
</protein>
<dbReference type="InterPro" id="IPR043519">
    <property type="entry name" value="NT_sf"/>
</dbReference>
<dbReference type="InterPro" id="IPR054708">
    <property type="entry name" value="MTPAP-like_central"/>
</dbReference>
<evidence type="ECO:0000256" key="1">
    <source>
        <dbReference type="SAM" id="MobiDB-lite"/>
    </source>
</evidence>
<dbReference type="GO" id="GO:0005739">
    <property type="term" value="C:mitochondrion"/>
    <property type="evidence" value="ECO:0007669"/>
    <property type="project" value="TreeGrafter"/>
</dbReference>
<dbReference type="AlphaFoldDB" id="A0AA35L4A8"/>
<dbReference type="InterPro" id="IPR012677">
    <property type="entry name" value="Nucleotide-bd_a/b_plait_sf"/>
</dbReference>
<dbReference type="EMBL" id="OX395137">
    <property type="protein sequence ID" value="CAI5788943.1"/>
    <property type="molecule type" value="Genomic_DNA"/>
</dbReference>
<dbReference type="SUPFAM" id="SSF81631">
    <property type="entry name" value="PAP/OAS1 substrate-binding domain"/>
    <property type="match status" value="1"/>
</dbReference>
<evidence type="ECO:0000259" key="2">
    <source>
        <dbReference type="Pfam" id="PF17797"/>
    </source>
</evidence>
<feature type="region of interest" description="Disordered" evidence="1">
    <location>
        <begin position="38"/>
        <end position="62"/>
    </location>
</feature>